<feature type="region of interest" description="Disordered" evidence="1">
    <location>
        <begin position="1"/>
        <end position="26"/>
    </location>
</feature>
<evidence type="ECO:0000313" key="3">
    <source>
        <dbReference type="Proteomes" id="UP000824890"/>
    </source>
</evidence>
<dbReference type="EMBL" id="JAGKQM010000012">
    <property type="protein sequence ID" value="KAH0898972.1"/>
    <property type="molecule type" value="Genomic_DNA"/>
</dbReference>
<feature type="non-terminal residue" evidence="2">
    <location>
        <position position="1"/>
    </location>
</feature>
<comment type="caution">
    <text evidence="2">The sequence shown here is derived from an EMBL/GenBank/DDBJ whole genome shotgun (WGS) entry which is preliminary data.</text>
</comment>
<accession>A0ABQ8B388</accession>
<feature type="compositionally biased region" description="Basic and acidic residues" evidence="1">
    <location>
        <begin position="161"/>
        <end position="172"/>
    </location>
</feature>
<evidence type="ECO:0000256" key="1">
    <source>
        <dbReference type="SAM" id="MobiDB-lite"/>
    </source>
</evidence>
<protein>
    <submittedName>
        <fullName evidence="2">Uncharacterized protein</fullName>
    </submittedName>
</protein>
<gene>
    <name evidence="2" type="ORF">HID58_048540</name>
</gene>
<name>A0ABQ8B388_BRANA</name>
<keyword evidence="3" id="KW-1185">Reference proteome</keyword>
<feature type="compositionally biased region" description="Basic and acidic residues" evidence="1">
    <location>
        <begin position="1"/>
        <end position="11"/>
    </location>
</feature>
<evidence type="ECO:0000313" key="2">
    <source>
        <dbReference type="EMBL" id="KAH0898972.1"/>
    </source>
</evidence>
<feature type="region of interest" description="Disordered" evidence="1">
    <location>
        <begin position="122"/>
        <end position="198"/>
    </location>
</feature>
<reference evidence="2 3" key="1">
    <citation type="submission" date="2021-05" db="EMBL/GenBank/DDBJ databases">
        <title>Genome Assembly of Synthetic Allotetraploid Brassica napus Reveals Homoeologous Exchanges between Subgenomes.</title>
        <authorList>
            <person name="Davis J.T."/>
        </authorList>
    </citation>
    <scope>NUCLEOTIDE SEQUENCE [LARGE SCALE GENOMIC DNA]</scope>
    <source>
        <strain evidence="3">cv. Da-Ae</strain>
        <tissue evidence="2">Seedling</tissue>
    </source>
</reference>
<organism evidence="2 3">
    <name type="scientific">Brassica napus</name>
    <name type="common">Rape</name>
    <dbReference type="NCBI Taxonomy" id="3708"/>
    <lineage>
        <taxon>Eukaryota</taxon>
        <taxon>Viridiplantae</taxon>
        <taxon>Streptophyta</taxon>
        <taxon>Embryophyta</taxon>
        <taxon>Tracheophyta</taxon>
        <taxon>Spermatophyta</taxon>
        <taxon>Magnoliopsida</taxon>
        <taxon>eudicotyledons</taxon>
        <taxon>Gunneridae</taxon>
        <taxon>Pentapetalae</taxon>
        <taxon>rosids</taxon>
        <taxon>malvids</taxon>
        <taxon>Brassicales</taxon>
        <taxon>Brassicaceae</taxon>
        <taxon>Brassiceae</taxon>
        <taxon>Brassica</taxon>
    </lineage>
</organism>
<sequence length="211" mass="23057">IDGSWKEDDARYGGGRQTLHKEPQNLTFKKTSVGVVKPVKKMKQKKKSPRTPLSIPGSTQIAVKELAEVDNLILETERLEMDENMLDIDNDDLLGDSPDLDAEKLEAISQLSPANVVIAIDAPSTHPPSKEKAVLSHQEPIPKSQQPPYVPKGLLKKKSPRSLDIKAQTIEETHDDEDDGAAPFTTTTTPAGPVCSIDASWHKDDKFFGGG</sequence>
<feature type="non-terminal residue" evidence="2">
    <location>
        <position position="211"/>
    </location>
</feature>
<feature type="compositionally biased region" description="Low complexity" evidence="1">
    <location>
        <begin position="181"/>
        <end position="193"/>
    </location>
</feature>
<dbReference type="Proteomes" id="UP000824890">
    <property type="component" value="Unassembled WGS sequence"/>
</dbReference>
<proteinExistence type="predicted"/>